<dbReference type="AlphaFoldDB" id="A0A9Q1F4Z0"/>
<reference evidence="1" key="1">
    <citation type="journal article" date="2023" name="Science">
        <title>Genome structures resolve the early diversification of teleost fishes.</title>
        <authorList>
            <person name="Parey E."/>
            <person name="Louis A."/>
            <person name="Montfort J."/>
            <person name="Bouchez O."/>
            <person name="Roques C."/>
            <person name="Iampietro C."/>
            <person name="Lluch J."/>
            <person name="Castinel A."/>
            <person name="Donnadieu C."/>
            <person name="Desvignes T."/>
            <person name="Floi Bucao C."/>
            <person name="Jouanno E."/>
            <person name="Wen M."/>
            <person name="Mejri S."/>
            <person name="Dirks R."/>
            <person name="Jansen H."/>
            <person name="Henkel C."/>
            <person name="Chen W.J."/>
            <person name="Zahm M."/>
            <person name="Cabau C."/>
            <person name="Klopp C."/>
            <person name="Thompson A.W."/>
            <person name="Robinson-Rechavi M."/>
            <person name="Braasch I."/>
            <person name="Lecointre G."/>
            <person name="Bobe J."/>
            <person name="Postlethwait J.H."/>
            <person name="Berthelot C."/>
            <person name="Roest Crollius H."/>
            <person name="Guiguen Y."/>
        </authorList>
    </citation>
    <scope>NUCLEOTIDE SEQUENCE</scope>
    <source>
        <strain evidence="1">WJC10195</strain>
    </source>
</reference>
<name>A0A9Q1F4Z0_SYNKA</name>
<evidence type="ECO:0000313" key="2">
    <source>
        <dbReference type="Proteomes" id="UP001152622"/>
    </source>
</evidence>
<protein>
    <submittedName>
        <fullName evidence="1">Uncharacterized protein</fullName>
    </submittedName>
</protein>
<dbReference type="Proteomes" id="UP001152622">
    <property type="component" value="Chromosome 8"/>
</dbReference>
<accession>A0A9Q1F4Z0</accession>
<dbReference type="EMBL" id="JAINUF010000008">
    <property type="protein sequence ID" value="KAJ8351150.1"/>
    <property type="molecule type" value="Genomic_DNA"/>
</dbReference>
<proteinExistence type="predicted"/>
<evidence type="ECO:0000313" key="1">
    <source>
        <dbReference type="EMBL" id="KAJ8351150.1"/>
    </source>
</evidence>
<comment type="caution">
    <text evidence="1">The sequence shown here is derived from an EMBL/GenBank/DDBJ whole genome shotgun (WGS) entry which is preliminary data.</text>
</comment>
<sequence length="73" mass="8055">MMSSHLQIVENAPHLSRSTGCNGFKCRHNGSIAGAKTGYFSDCDRDVTSDNAIRSQLFRLSHLFKQEKAQPAS</sequence>
<keyword evidence="2" id="KW-1185">Reference proteome</keyword>
<organism evidence="1 2">
    <name type="scientific">Synaphobranchus kaupii</name>
    <name type="common">Kaup's arrowtooth eel</name>
    <dbReference type="NCBI Taxonomy" id="118154"/>
    <lineage>
        <taxon>Eukaryota</taxon>
        <taxon>Metazoa</taxon>
        <taxon>Chordata</taxon>
        <taxon>Craniata</taxon>
        <taxon>Vertebrata</taxon>
        <taxon>Euteleostomi</taxon>
        <taxon>Actinopterygii</taxon>
        <taxon>Neopterygii</taxon>
        <taxon>Teleostei</taxon>
        <taxon>Anguilliformes</taxon>
        <taxon>Synaphobranchidae</taxon>
        <taxon>Synaphobranchus</taxon>
    </lineage>
</organism>
<gene>
    <name evidence="1" type="ORF">SKAU_G00226260</name>
</gene>